<protein>
    <recommendedName>
        <fullName evidence="4">Secreted protein</fullName>
    </recommendedName>
</protein>
<feature type="signal peptide" evidence="1">
    <location>
        <begin position="1"/>
        <end position="25"/>
    </location>
</feature>
<accession>A0AAN8X4U9</accession>
<name>A0AAN8X4U9_HALRR</name>
<comment type="caution">
    <text evidence="2">The sequence shown here is derived from an EMBL/GenBank/DDBJ whole genome shotgun (WGS) entry which is preliminary data.</text>
</comment>
<sequence>MTYARKAKAFIIIVAIITCADCAEGQSDERQNVESQSVGRSKCRKVKVSKGQNVGRSNCRKI</sequence>
<keyword evidence="3" id="KW-1185">Reference proteome</keyword>
<proteinExistence type="predicted"/>
<dbReference type="EMBL" id="JAXCGZ010013639">
    <property type="protein sequence ID" value="KAK7072155.1"/>
    <property type="molecule type" value="Genomic_DNA"/>
</dbReference>
<evidence type="ECO:0008006" key="4">
    <source>
        <dbReference type="Google" id="ProtNLM"/>
    </source>
</evidence>
<keyword evidence="1" id="KW-0732">Signal</keyword>
<evidence type="ECO:0000313" key="3">
    <source>
        <dbReference type="Proteomes" id="UP001381693"/>
    </source>
</evidence>
<feature type="non-terminal residue" evidence="2">
    <location>
        <position position="62"/>
    </location>
</feature>
<organism evidence="2 3">
    <name type="scientific">Halocaridina rubra</name>
    <name type="common">Hawaiian red shrimp</name>
    <dbReference type="NCBI Taxonomy" id="373956"/>
    <lineage>
        <taxon>Eukaryota</taxon>
        <taxon>Metazoa</taxon>
        <taxon>Ecdysozoa</taxon>
        <taxon>Arthropoda</taxon>
        <taxon>Crustacea</taxon>
        <taxon>Multicrustacea</taxon>
        <taxon>Malacostraca</taxon>
        <taxon>Eumalacostraca</taxon>
        <taxon>Eucarida</taxon>
        <taxon>Decapoda</taxon>
        <taxon>Pleocyemata</taxon>
        <taxon>Caridea</taxon>
        <taxon>Atyoidea</taxon>
        <taxon>Atyidae</taxon>
        <taxon>Halocaridina</taxon>
    </lineage>
</organism>
<reference evidence="2 3" key="1">
    <citation type="submission" date="2023-11" db="EMBL/GenBank/DDBJ databases">
        <title>Halocaridina rubra genome assembly.</title>
        <authorList>
            <person name="Smith C."/>
        </authorList>
    </citation>
    <scope>NUCLEOTIDE SEQUENCE [LARGE SCALE GENOMIC DNA]</scope>
    <source>
        <strain evidence="2">EP-1</strain>
        <tissue evidence="2">Whole</tissue>
    </source>
</reference>
<evidence type="ECO:0000313" key="2">
    <source>
        <dbReference type="EMBL" id="KAK7072155.1"/>
    </source>
</evidence>
<dbReference type="Proteomes" id="UP001381693">
    <property type="component" value="Unassembled WGS sequence"/>
</dbReference>
<evidence type="ECO:0000256" key="1">
    <source>
        <dbReference type="SAM" id="SignalP"/>
    </source>
</evidence>
<feature type="chain" id="PRO_5042933448" description="Secreted protein" evidence="1">
    <location>
        <begin position="26"/>
        <end position="62"/>
    </location>
</feature>
<gene>
    <name evidence="2" type="ORF">SK128_007833</name>
</gene>
<dbReference type="AlphaFoldDB" id="A0AAN8X4U9"/>